<accession>C0CR12</accession>
<dbReference type="HOGENOM" id="CLU_3165176_0_0_9"/>
<comment type="caution">
    <text evidence="1">The sequence shown here is derived from an EMBL/GenBank/DDBJ whole genome shotgun (WGS) entry which is preliminary data.</text>
</comment>
<dbReference type="EMBL" id="ACBZ01000177">
    <property type="protein sequence ID" value="EEG47775.1"/>
    <property type="molecule type" value="Genomic_DNA"/>
</dbReference>
<evidence type="ECO:0000313" key="2">
    <source>
        <dbReference type="Proteomes" id="UP000003100"/>
    </source>
</evidence>
<dbReference type="RefSeq" id="WP_005951461.1">
    <property type="nucleotide sequence ID" value="NZ_CP136423.1"/>
</dbReference>
<reference evidence="1 2" key="2">
    <citation type="submission" date="2009-02" db="EMBL/GenBank/DDBJ databases">
        <title>Draft genome sequence of Blautia hydrogenotrophica DSM 10507 (Ruminococcus hydrogenotrophicus DSM 10507).</title>
        <authorList>
            <person name="Sudarsanam P."/>
            <person name="Ley R."/>
            <person name="Guruge J."/>
            <person name="Turnbaugh P.J."/>
            <person name="Mahowald M."/>
            <person name="Liep D."/>
            <person name="Gordon J."/>
        </authorList>
    </citation>
    <scope>NUCLEOTIDE SEQUENCE [LARGE SCALE GENOMIC DNA]</scope>
    <source>
        <strain evidence="2">DSM 10507 / JCM 14656 / S5a33</strain>
    </source>
</reference>
<organism evidence="1 2">
    <name type="scientific">Blautia hydrogenotrophica (strain DSM 10507 / JCM 14656 / S5a33)</name>
    <name type="common">Ruminococcus hydrogenotrophicus</name>
    <dbReference type="NCBI Taxonomy" id="476272"/>
    <lineage>
        <taxon>Bacteria</taxon>
        <taxon>Bacillati</taxon>
        <taxon>Bacillota</taxon>
        <taxon>Clostridia</taxon>
        <taxon>Lachnospirales</taxon>
        <taxon>Lachnospiraceae</taxon>
        <taxon>Blautia</taxon>
    </lineage>
</organism>
<dbReference type="Proteomes" id="UP000003100">
    <property type="component" value="Unassembled WGS sequence"/>
</dbReference>
<dbReference type="PATRIC" id="fig|476272.21.peg.601"/>
<evidence type="ECO:0000313" key="1">
    <source>
        <dbReference type="EMBL" id="EEG47775.1"/>
    </source>
</evidence>
<gene>
    <name evidence="1" type="ORF">RUMHYD_03325</name>
</gene>
<proteinExistence type="predicted"/>
<reference evidence="1 2" key="1">
    <citation type="submission" date="2009-01" db="EMBL/GenBank/DDBJ databases">
        <authorList>
            <person name="Fulton L."/>
            <person name="Clifton S."/>
            <person name="Fulton B."/>
            <person name="Xu J."/>
            <person name="Minx P."/>
            <person name="Pepin K.H."/>
            <person name="Johnson M."/>
            <person name="Bhonagiri V."/>
            <person name="Nash W.E."/>
            <person name="Mardis E.R."/>
            <person name="Wilson R.K."/>
        </authorList>
    </citation>
    <scope>NUCLEOTIDE SEQUENCE [LARGE SCALE GENOMIC DNA]</scope>
    <source>
        <strain evidence="2">DSM 10507 / JCM 14656 / S5a33</strain>
    </source>
</reference>
<sequence length="47" mass="5675">MIDEQAVGMLLYHISKEVRSQWIEGHIEHYIGLYRNMKDWLNSEVKI</sequence>
<protein>
    <submittedName>
        <fullName evidence="1">Uncharacterized protein</fullName>
    </submittedName>
</protein>
<name>C0CR12_BLAHS</name>
<dbReference type="AlphaFoldDB" id="C0CR12"/>
<dbReference type="GeneID" id="86822251"/>
<keyword evidence="2" id="KW-1185">Reference proteome</keyword>